<proteinExistence type="inferred from homology"/>
<feature type="transmembrane region" description="Helical" evidence="8">
    <location>
        <begin position="141"/>
        <end position="165"/>
    </location>
</feature>
<evidence type="ECO:0000256" key="1">
    <source>
        <dbReference type="ARBA" id="ARBA00004651"/>
    </source>
</evidence>
<evidence type="ECO:0000256" key="7">
    <source>
        <dbReference type="ARBA" id="ARBA00023136"/>
    </source>
</evidence>
<sequence>MSITLNRSESAAPITLPENEKLPLGQNIILGLQHILTMYGGVISVPLIVGTAAGLETAQVAVLIAAALFVSGAATILQSLGIPFFGSKLPLVPGVSFAAVSTMTTIASGDGGLQSVFGAVLIAGIFGVVIAPVFSKIVRFFPTVVTGTIITVIGVSLLPVAVRWAMGGIADAPTYGAPSNIALAAVTLVFTLAFSAFKKLSKLAVLLGIFCGTIVAVLTGQASFEKVSQSEIFAFPAPFAFGLPTFEIGAIISMCVVMIVIMTETTADILAVGKIIGTDVNEKRVADGLRADAISTAISPLFNSFPASAFAQNVGVVAMTGVRSRFVVATGGGILVVLGLLPILGAVIASVPYPVLGGAAIVLFGSVAASGIQSLATVDYSKGKNSLIVATSIAFGLIPIAVPAFYDQFPTWFALIFDSGISATAIAAFSLNLAFNELPKSFSTSKAAVLAPAAE</sequence>
<dbReference type="Proteomes" id="UP000600171">
    <property type="component" value="Unassembled WGS sequence"/>
</dbReference>
<name>A0A917MV03_9MICC</name>
<keyword evidence="3" id="KW-0813">Transport</keyword>
<organism evidence="9 10">
    <name type="scientific">Rothia aerolata</name>
    <dbReference type="NCBI Taxonomy" id="1812262"/>
    <lineage>
        <taxon>Bacteria</taxon>
        <taxon>Bacillati</taxon>
        <taxon>Actinomycetota</taxon>
        <taxon>Actinomycetes</taxon>
        <taxon>Micrococcales</taxon>
        <taxon>Micrococcaceae</taxon>
        <taxon>Rothia</taxon>
    </lineage>
</organism>
<evidence type="ECO:0000313" key="9">
    <source>
        <dbReference type="EMBL" id="GGH65786.1"/>
    </source>
</evidence>
<gene>
    <name evidence="9" type="ORF">GCM10007359_19380</name>
</gene>
<dbReference type="PROSITE" id="PS01116">
    <property type="entry name" value="XANTH_URACIL_PERMASE"/>
    <property type="match status" value="1"/>
</dbReference>
<feature type="transmembrane region" description="Helical" evidence="8">
    <location>
        <begin position="28"/>
        <end position="52"/>
    </location>
</feature>
<dbReference type="InterPro" id="IPR017588">
    <property type="entry name" value="UacT-like"/>
</dbReference>
<evidence type="ECO:0000256" key="2">
    <source>
        <dbReference type="ARBA" id="ARBA00008821"/>
    </source>
</evidence>
<keyword evidence="5 8" id="KW-0812">Transmembrane</keyword>
<feature type="transmembrane region" description="Helical" evidence="8">
    <location>
        <begin position="412"/>
        <end position="435"/>
    </location>
</feature>
<keyword evidence="4" id="KW-1003">Cell membrane</keyword>
<reference evidence="9 10" key="1">
    <citation type="journal article" date="2014" name="Int. J. Syst. Evol. Microbiol.">
        <title>Complete genome sequence of Corynebacterium casei LMG S-19264T (=DSM 44701T), isolated from a smear-ripened cheese.</title>
        <authorList>
            <consortium name="US DOE Joint Genome Institute (JGI-PGF)"/>
            <person name="Walter F."/>
            <person name="Albersmeier A."/>
            <person name="Kalinowski J."/>
            <person name="Ruckert C."/>
        </authorList>
    </citation>
    <scope>NUCLEOTIDE SEQUENCE [LARGE SCALE GENOMIC DNA]</scope>
    <source>
        <strain evidence="9 10">CCM 8669</strain>
    </source>
</reference>
<keyword evidence="7 8" id="KW-0472">Membrane</keyword>
<dbReference type="AlphaFoldDB" id="A0A917MV03"/>
<dbReference type="NCBIfam" id="TIGR03173">
    <property type="entry name" value="pbuX"/>
    <property type="match status" value="1"/>
</dbReference>
<evidence type="ECO:0000256" key="5">
    <source>
        <dbReference type="ARBA" id="ARBA00022692"/>
    </source>
</evidence>
<dbReference type="PANTHER" id="PTHR42810">
    <property type="entry name" value="PURINE PERMEASE C1399.01C-RELATED"/>
    <property type="match status" value="1"/>
</dbReference>
<feature type="transmembrane region" description="Helical" evidence="8">
    <location>
        <begin position="204"/>
        <end position="224"/>
    </location>
</feature>
<dbReference type="EMBL" id="BMDC01000004">
    <property type="protein sequence ID" value="GGH65786.1"/>
    <property type="molecule type" value="Genomic_DNA"/>
</dbReference>
<feature type="transmembrane region" description="Helical" evidence="8">
    <location>
        <begin position="387"/>
        <end position="406"/>
    </location>
</feature>
<dbReference type="NCBIfam" id="NF037981">
    <property type="entry name" value="NCS2_1"/>
    <property type="match status" value="1"/>
</dbReference>
<dbReference type="RefSeq" id="WP_188360178.1">
    <property type="nucleotide sequence ID" value="NZ_BMDC01000004.1"/>
</dbReference>
<feature type="transmembrane region" description="Helical" evidence="8">
    <location>
        <begin position="239"/>
        <end position="261"/>
    </location>
</feature>
<feature type="transmembrane region" description="Helical" evidence="8">
    <location>
        <begin position="58"/>
        <end position="77"/>
    </location>
</feature>
<protein>
    <submittedName>
        <fullName evidence="9">Uracil permease</fullName>
    </submittedName>
</protein>
<feature type="transmembrane region" description="Helical" evidence="8">
    <location>
        <begin position="177"/>
        <end position="197"/>
    </location>
</feature>
<feature type="transmembrane region" description="Helical" evidence="8">
    <location>
        <begin position="326"/>
        <end position="349"/>
    </location>
</feature>
<accession>A0A917MV03</accession>
<feature type="transmembrane region" description="Helical" evidence="8">
    <location>
        <begin position="355"/>
        <end position="375"/>
    </location>
</feature>
<dbReference type="InterPro" id="IPR006042">
    <property type="entry name" value="Xan_ur_permease"/>
</dbReference>
<comment type="similarity">
    <text evidence="2">Belongs to the nucleobase:cation symporter-2 (NCS2) (TC 2.A.40) family.</text>
</comment>
<dbReference type="GO" id="GO:0005886">
    <property type="term" value="C:plasma membrane"/>
    <property type="evidence" value="ECO:0007669"/>
    <property type="project" value="UniProtKB-SubCell"/>
</dbReference>
<evidence type="ECO:0000256" key="3">
    <source>
        <dbReference type="ARBA" id="ARBA00022448"/>
    </source>
</evidence>
<evidence type="ECO:0000256" key="6">
    <source>
        <dbReference type="ARBA" id="ARBA00022989"/>
    </source>
</evidence>
<dbReference type="GO" id="GO:0042907">
    <property type="term" value="F:xanthine transmembrane transporter activity"/>
    <property type="evidence" value="ECO:0007669"/>
    <property type="project" value="TreeGrafter"/>
</dbReference>
<evidence type="ECO:0000256" key="4">
    <source>
        <dbReference type="ARBA" id="ARBA00022475"/>
    </source>
</evidence>
<comment type="caution">
    <text evidence="9">The sequence shown here is derived from an EMBL/GenBank/DDBJ whole genome shotgun (WGS) entry which is preliminary data.</text>
</comment>
<dbReference type="InterPro" id="IPR006043">
    <property type="entry name" value="NCS2"/>
</dbReference>
<dbReference type="PANTHER" id="PTHR42810:SF4">
    <property type="entry name" value="URIC ACID TRANSPORTER UACT"/>
    <property type="match status" value="1"/>
</dbReference>
<evidence type="ECO:0000256" key="8">
    <source>
        <dbReference type="SAM" id="Phobius"/>
    </source>
</evidence>
<keyword evidence="10" id="KW-1185">Reference proteome</keyword>
<dbReference type="NCBIfam" id="TIGR00801">
    <property type="entry name" value="ncs2"/>
    <property type="match status" value="1"/>
</dbReference>
<keyword evidence="6 8" id="KW-1133">Transmembrane helix</keyword>
<comment type="subcellular location">
    <subcellularLocation>
        <location evidence="1">Cell membrane</location>
        <topology evidence="1">Multi-pass membrane protein</topology>
    </subcellularLocation>
</comment>
<feature type="transmembrane region" description="Helical" evidence="8">
    <location>
        <begin position="115"/>
        <end position="134"/>
    </location>
</feature>
<dbReference type="Pfam" id="PF00860">
    <property type="entry name" value="Xan_ur_permease"/>
    <property type="match status" value="1"/>
</dbReference>
<evidence type="ECO:0000313" key="10">
    <source>
        <dbReference type="Proteomes" id="UP000600171"/>
    </source>
</evidence>